<sequence length="261" mass="29084">MVLGQIRNSGDATAIQQTIPNPRFQRYTSATGGAVLPAARLYVLDAELRGALLELIHFTEIGLREKLHRTLSHQYGPWWFRGKTVTLDDRTRQQFREASARLSGTLTPERVIAEVSFGAWGDLLEVGGTSDGSYDSLAGRADYEADLWDGRLDAVFKGIASTRQSAASLVRRVRRLRNRVAHHESIVYGVHQPGEKDSRGHTKRQEPLAALADLRSLMLHFCPGATTWLQTCDHAAELLQDSLAVDALAHTRQSRKKTAWF</sequence>
<dbReference type="EMBL" id="VRSW01000007">
    <property type="protein sequence ID" value="TXK02491.1"/>
    <property type="molecule type" value="Genomic_DNA"/>
</dbReference>
<reference evidence="1 2" key="1">
    <citation type="submission" date="2019-08" db="EMBL/GenBank/DDBJ databases">
        <authorList>
            <person name="Dong K."/>
        </authorList>
    </citation>
    <scope>NUCLEOTIDE SEQUENCE [LARGE SCALE GENOMIC DNA]</scope>
    <source>
        <strain evidence="1 2">M4-8</strain>
    </source>
</reference>
<evidence type="ECO:0000313" key="1">
    <source>
        <dbReference type="EMBL" id="TXK02491.1"/>
    </source>
</evidence>
<dbReference type="Proteomes" id="UP000321196">
    <property type="component" value="Unassembled WGS sequence"/>
</dbReference>
<name>A0A5C8HMF2_9MICO</name>
<gene>
    <name evidence="1" type="ORF">FVP60_12875</name>
</gene>
<accession>A0A5C8HMF2</accession>
<protein>
    <submittedName>
        <fullName evidence="1">Abi family protein</fullName>
    </submittedName>
</protein>
<dbReference type="OrthoDB" id="3418622at2"/>
<organism evidence="1 2">
    <name type="scientific">Microbacterium mitrae</name>
    <dbReference type="NCBI Taxonomy" id="664640"/>
    <lineage>
        <taxon>Bacteria</taxon>
        <taxon>Bacillati</taxon>
        <taxon>Actinomycetota</taxon>
        <taxon>Actinomycetes</taxon>
        <taxon>Micrococcales</taxon>
        <taxon>Microbacteriaceae</taxon>
        <taxon>Microbacterium</taxon>
    </lineage>
</organism>
<dbReference type="AlphaFoldDB" id="A0A5C8HMF2"/>
<keyword evidence="2" id="KW-1185">Reference proteome</keyword>
<evidence type="ECO:0000313" key="2">
    <source>
        <dbReference type="Proteomes" id="UP000321196"/>
    </source>
</evidence>
<proteinExistence type="predicted"/>
<comment type="caution">
    <text evidence="1">The sequence shown here is derived from an EMBL/GenBank/DDBJ whole genome shotgun (WGS) entry which is preliminary data.</text>
</comment>